<sequence>RPWGVCHVCHRVKREPCTSDEDDEESSSSSDSSSSSHDEASHASPATGGANTTAPARASKSLAKPLNKGRWDKEEDERLKRSVQALGSHDWAAIAQCFPDRSDVQCQQRWHKVLNPDLVKGSWSKEEDEKVVELVKKYGPKKWTLIAKHLKGRIGKQCRERWHNHLNPAIKKSAWTEEEERVIFEYHRLWGNQWAKIAKLLPGRTDNAIKNHWNSTLKKRVEVEAGGLGDPLRKKSSAKEAAPATSSSGQRTLQERRTKPQSIAIKQEQGACKPNGIAEECHPDYPPCHTSVAVQGSAPVLRATNDPAQLQPLWQPEEFAAILSSSSADMEVPPVKVESTPRRVKCEDGSRPEYIDINDLLSPLKDINVEELESATARSPSEIPDGNGSFGQLTVLDLVAGTGVTPHVTPVKFGSPTQQKFTDGAERLRDVAASVVPEVSSTSHCSSGGSSRLVTPPILRRGKRRQLRSVQSHDSDYSSHLEADSTTYDDVALVSEVEVFEADILGFPSLHQARPVAVGLSKGEEVPRSGVARLRQDTTPKKPLPFSPSQFLNQPASGALCLVGAAVQRTSTPVRGGNVPHPHASIHEFPLLLQPQSPVRTNAVTSREEEEPLRTPVLKRLHMENTPRTPTPFKIALAELEKKGGAIAPLPETPSLNLDDIGDILGSVGQHPTRFTAVGELPKKRGNKENLSPSKRVRKALHETWSTPGDIAVPGLTVAAAAALPPLDPESFILPETPSKSLLGDSSVLFSPPSIIRETLPEEVSVPVGEPFPALARPKHRALQQQQHSHSSVSSSRMALHHRFEGTPPRRWPLTKLNKLIPLVCGKTRDQLELTQQARQWMMASLKPRSLDL</sequence>
<evidence type="ECO:0000256" key="4">
    <source>
        <dbReference type="ARBA" id="ARBA00023125"/>
    </source>
</evidence>
<evidence type="ECO:0000256" key="3">
    <source>
        <dbReference type="ARBA" id="ARBA00023015"/>
    </source>
</evidence>
<keyword evidence="6" id="KW-0539">Nucleus</keyword>
<keyword evidence="2" id="KW-0677">Repeat</keyword>
<dbReference type="Proteomes" id="UP001321473">
    <property type="component" value="Unassembled WGS sequence"/>
</dbReference>
<dbReference type="PANTHER" id="PTHR45614">
    <property type="entry name" value="MYB PROTEIN-RELATED"/>
    <property type="match status" value="1"/>
</dbReference>
<comment type="caution">
    <text evidence="10">The sequence shown here is derived from an EMBL/GenBank/DDBJ whole genome shotgun (WGS) entry which is preliminary data.</text>
</comment>
<dbReference type="AlphaFoldDB" id="A0AAQ4EZY3"/>
<dbReference type="GO" id="GO:0000981">
    <property type="term" value="F:DNA-binding transcription factor activity, RNA polymerase II-specific"/>
    <property type="evidence" value="ECO:0007669"/>
    <property type="project" value="TreeGrafter"/>
</dbReference>
<keyword evidence="3" id="KW-0805">Transcription regulation</keyword>
<dbReference type="InterPro" id="IPR050560">
    <property type="entry name" value="MYB_TF"/>
</dbReference>
<dbReference type="FunFam" id="1.10.10.60:FF:000016">
    <property type="entry name" value="Transcriptional activator Myb isoform A"/>
    <property type="match status" value="1"/>
</dbReference>
<feature type="compositionally biased region" description="Low complexity" evidence="7">
    <location>
        <begin position="440"/>
        <end position="451"/>
    </location>
</feature>
<evidence type="ECO:0000313" key="10">
    <source>
        <dbReference type="EMBL" id="KAK8780023.1"/>
    </source>
</evidence>
<evidence type="ECO:0000259" key="9">
    <source>
        <dbReference type="PROSITE" id="PS51294"/>
    </source>
</evidence>
<dbReference type="InterPro" id="IPR001005">
    <property type="entry name" value="SANT/Myb"/>
</dbReference>
<accession>A0AAQ4EZY3</accession>
<feature type="compositionally biased region" description="Low complexity" evidence="7">
    <location>
        <begin position="42"/>
        <end position="58"/>
    </location>
</feature>
<feature type="domain" description="Myb-like" evidence="8">
    <location>
        <begin position="167"/>
        <end position="217"/>
    </location>
</feature>
<dbReference type="GO" id="GO:0005634">
    <property type="term" value="C:nucleus"/>
    <property type="evidence" value="ECO:0007669"/>
    <property type="project" value="UniProtKB-SubCell"/>
</dbReference>
<dbReference type="GO" id="GO:0045944">
    <property type="term" value="P:positive regulation of transcription by RNA polymerase II"/>
    <property type="evidence" value="ECO:0007669"/>
    <property type="project" value="TreeGrafter"/>
</dbReference>
<dbReference type="Pfam" id="PF00249">
    <property type="entry name" value="Myb_DNA-binding"/>
    <property type="match status" value="1"/>
</dbReference>
<feature type="region of interest" description="Disordered" evidence="7">
    <location>
        <begin position="224"/>
        <end position="271"/>
    </location>
</feature>
<dbReference type="SUPFAM" id="SSF46689">
    <property type="entry name" value="Homeodomain-like"/>
    <property type="match status" value="2"/>
</dbReference>
<dbReference type="FunFam" id="1.10.10.60:FF:000010">
    <property type="entry name" value="Transcriptional activator Myb isoform A"/>
    <property type="match status" value="1"/>
</dbReference>
<dbReference type="InterPro" id="IPR015395">
    <property type="entry name" value="C-myb_C"/>
</dbReference>
<proteinExistence type="predicted"/>
<evidence type="ECO:0000259" key="8">
    <source>
        <dbReference type="PROSITE" id="PS50090"/>
    </source>
</evidence>
<feature type="region of interest" description="Disordered" evidence="7">
    <location>
        <begin position="17"/>
        <end position="76"/>
    </location>
</feature>
<evidence type="ECO:0000313" key="11">
    <source>
        <dbReference type="Proteomes" id="UP001321473"/>
    </source>
</evidence>
<protein>
    <recommendedName>
        <fullName evidence="12">Transcription factor myb</fullName>
    </recommendedName>
</protein>
<dbReference type="PROSITE" id="PS51294">
    <property type="entry name" value="HTH_MYB"/>
    <property type="match status" value="3"/>
</dbReference>
<name>A0AAQ4EZY3_AMBAM</name>
<dbReference type="Pfam" id="PF13921">
    <property type="entry name" value="Myb_DNA-bind_6"/>
    <property type="match status" value="1"/>
</dbReference>
<evidence type="ECO:0000256" key="5">
    <source>
        <dbReference type="ARBA" id="ARBA00023163"/>
    </source>
</evidence>
<reference evidence="10 11" key="1">
    <citation type="journal article" date="2023" name="Arcadia Sci">
        <title>De novo assembly of a long-read Amblyomma americanum tick genome.</title>
        <authorList>
            <person name="Chou S."/>
            <person name="Poskanzer K.E."/>
            <person name="Rollins M."/>
            <person name="Thuy-Boun P.S."/>
        </authorList>
    </citation>
    <scope>NUCLEOTIDE SEQUENCE [LARGE SCALE GENOMIC DNA]</scope>
    <source>
        <strain evidence="10">F_SG_1</strain>
        <tissue evidence="10">Salivary glands</tissue>
    </source>
</reference>
<dbReference type="PROSITE" id="PS50090">
    <property type="entry name" value="MYB_LIKE"/>
    <property type="match status" value="3"/>
</dbReference>
<feature type="domain" description="Myb-like" evidence="8">
    <location>
        <begin position="63"/>
        <end position="114"/>
    </location>
</feature>
<dbReference type="GO" id="GO:0000978">
    <property type="term" value="F:RNA polymerase II cis-regulatory region sequence-specific DNA binding"/>
    <property type="evidence" value="ECO:0007669"/>
    <property type="project" value="TreeGrafter"/>
</dbReference>
<dbReference type="GO" id="GO:0000278">
    <property type="term" value="P:mitotic cell cycle"/>
    <property type="evidence" value="ECO:0007669"/>
    <property type="project" value="TreeGrafter"/>
</dbReference>
<evidence type="ECO:0000256" key="6">
    <source>
        <dbReference type="ARBA" id="ARBA00023242"/>
    </source>
</evidence>
<gene>
    <name evidence="10" type="ORF">V5799_018635</name>
</gene>
<keyword evidence="4" id="KW-0238">DNA-binding</keyword>
<dbReference type="PANTHER" id="PTHR45614:SF25">
    <property type="entry name" value="MYB PROTEIN"/>
    <property type="match status" value="1"/>
</dbReference>
<feature type="domain" description="HTH myb-type" evidence="9">
    <location>
        <begin position="63"/>
        <end position="114"/>
    </location>
</feature>
<comment type="subcellular location">
    <subcellularLocation>
        <location evidence="1">Nucleus</location>
    </subcellularLocation>
</comment>
<feature type="region of interest" description="Disordered" evidence="7">
    <location>
        <begin position="439"/>
        <end position="482"/>
    </location>
</feature>
<dbReference type="InterPro" id="IPR009057">
    <property type="entry name" value="Homeodomain-like_sf"/>
</dbReference>
<evidence type="ECO:0000256" key="7">
    <source>
        <dbReference type="SAM" id="MobiDB-lite"/>
    </source>
</evidence>
<feature type="domain" description="HTH myb-type" evidence="9">
    <location>
        <begin position="115"/>
        <end position="170"/>
    </location>
</feature>
<evidence type="ECO:0000256" key="2">
    <source>
        <dbReference type="ARBA" id="ARBA00022737"/>
    </source>
</evidence>
<keyword evidence="11" id="KW-1185">Reference proteome</keyword>
<feature type="domain" description="Myb-like" evidence="8">
    <location>
        <begin position="115"/>
        <end position="166"/>
    </location>
</feature>
<dbReference type="Pfam" id="PF09316">
    <property type="entry name" value="Cmyb_C"/>
    <property type="match status" value="1"/>
</dbReference>
<dbReference type="SMART" id="SM00717">
    <property type="entry name" value="SANT"/>
    <property type="match status" value="3"/>
</dbReference>
<dbReference type="EMBL" id="JARKHS020009255">
    <property type="protein sequence ID" value="KAK8780023.1"/>
    <property type="molecule type" value="Genomic_DNA"/>
</dbReference>
<feature type="domain" description="HTH myb-type" evidence="9">
    <location>
        <begin position="171"/>
        <end position="221"/>
    </location>
</feature>
<feature type="compositionally biased region" description="Basic and acidic residues" evidence="7">
    <location>
        <begin position="471"/>
        <end position="482"/>
    </location>
</feature>
<dbReference type="InterPro" id="IPR017930">
    <property type="entry name" value="Myb_dom"/>
</dbReference>
<feature type="non-terminal residue" evidence="10">
    <location>
        <position position="1"/>
    </location>
</feature>
<evidence type="ECO:0000256" key="1">
    <source>
        <dbReference type="ARBA" id="ARBA00004123"/>
    </source>
</evidence>
<organism evidence="10 11">
    <name type="scientific">Amblyomma americanum</name>
    <name type="common">Lone star tick</name>
    <dbReference type="NCBI Taxonomy" id="6943"/>
    <lineage>
        <taxon>Eukaryota</taxon>
        <taxon>Metazoa</taxon>
        <taxon>Ecdysozoa</taxon>
        <taxon>Arthropoda</taxon>
        <taxon>Chelicerata</taxon>
        <taxon>Arachnida</taxon>
        <taxon>Acari</taxon>
        <taxon>Parasitiformes</taxon>
        <taxon>Ixodida</taxon>
        <taxon>Ixodoidea</taxon>
        <taxon>Ixodidae</taxon>
        <taxon>Amblyomminae</taxon>
        <taxon>Amblyomma</taxon>
    </lineage>
</organism>
<dbReference type="CDD" id="cd00167">
    <property type="entry name" value="SANT"/>
    <property type="match status" value="3"/>
</dbReference>
<evidence type="ECO:0008006" key="12">
    <source>
        <dbReference type="Google" id="ProtNLM"/>
    </source>
</evidence>
<keyword evidence="5" id="KW-0804">Transcription</keyword>
<dbReference type="Gene3D" id="1.10.10.60">
    <property type="entry name" value="Homeodomain-like"/>
    <property type="match status" value="3"/>
</dbReference>